<dbReference type="PANTHER" id="PTHR43409:SF7">
    <property type="entry name" value="BLL1977 PROTEIN"/>
    <property type="match status" value="1"/>
</dbReference>
<dbReference type="SUPFAM" id="SSF52242">
    <property type="entry name" value="Cobalamin (vitamin B12)-binding domain"/>
    <property type="match status" value="1"/>
</dbReference>
<dbReference type="InterPro" id="IPR034466">
    <property type="entry name" value="Methyltransferase_Class_B"/>
</dbReference>
<dbReference type="InterPro" id="IPR011990">
    <property type="entry name" value="TPR-like_helical_dom_sf"/>
</dbReference>
<dbReference type="InterPro" id="IPR051198">
    <property type="entry name" value="BchE-like"/>
</dbReference>
<feature type="domain" description="Radical SAM core" evidence="9">
    <location>
        <begin position="227"/>
        <end position="452"/>
    </location>
</feature>
<dbReference type="PROSITE" id="PS51918">
    <property type="entry name" value="RADICAL_SAM"/>
    <property type="match status" value="1"/>
</dbReference>
<sequence length="545" mass="61824">MTAETVNIPHQAGQEREFSLLFVILPYRVYANEAKSSKTRSFTAMPYGVLSIASYLKKHSRRPLDIRIFDMNLYDRDEWHSALAQTLAQRTPDVVGLSLMFDISYRYVAEIAGAARKLSPETLILLGGAAATTSWEAIPREQPDIDAVCYAEGEAALLRLVNAPEPRAELARHPAWVTRHKLDQRVPPVADYLNDLDELIDIDYGLIEYWKYGMKEAFSPFSSYGDDHENRQFFIVTSRGCPFKCVFCAEPSFHGKNMRYASVDAVIAHVGQLVERYGMNVLTFYDDQLLLERDRAKELFRRLAPFGLRVETPNGLTAAFIDDEMAMLMKGAGMDTVPLAIESGSDHVLKHIIHKPLRLDKLKGIVDTLKKRGLFVQGFFVSGLPGELEEHRDETVRFIKEVGLDWGSFSLATPLRGTQLYHLCVENGWIDKNLGIGDIDLNQYIIRVPGTDPDHIMRKTYLMNLEVNFVYNHRMSAGDYAVAARCFEDVIQRYGNHAFAYYYLAQAQRAMAADDGGDALEHYFHIVETDPTWKSYAQAFDLPVH</sequence>
<keyword evidence="5" id="KW-0479">Metal-binding</keyword>
<dbReference type="Gene3D" id="3.80.30.20">
    <property type="entry name" value="tm_1862 like domain"/>
    <property type="match status" value="1"/>
</dbReference>
<evidence type="ECO:0000256" key="4">
    <source>
        <dbReference type="ARBA" id="ARBA00022691"/>
    </source>
</evidence>
<dbReference type="CDD" id="cd01335">
    <property type="entry name" value="Radical_SAM"/>
    <property type="match status" value="1"/>
</dbReference>
<evidence type="ECO:0000256" key="6">
    <source>
        <dbReference type="ARBA" id="ARBA00023004"/>
    </source>
</evidence>
<keyword evidence="4" id="KW-0949">S-adenosyl-L-methionine</keyword>
<dbReference type="Gene3D" id="1.25.40.10">
    <property type="entry name" value="Tetratricopeptide repeat domain"/>
    <property type="match status" value="1"/>
</dbReference>
<dbReference type="Pfam" id="PF04055">
    <property type="entry name" value="Radical_SAM"/>
    <property type="match status" value="1"/>
</dbReference>
<keyword evidence="7" id="KW-0411">Iron-sulfur</keyword>
<evidence type="ECO:0000256" key="3">
    <source>
        <dbReference type="ARBA" id="ARBA00022679"/>
    </source>
</evidence>
<evidence type="ECO:0000313" key="10">
    <source>
        <dbReference type="EMBL" id="SMF96416.1"/>
    </source>
</evidence>
<organism evidence="10 11">
    <name type="scientific">Methylomagnum ishizawai</name>
    <dbReference type="NCBI Taxonomy" id="1760988"/>
    <lineage>
        <taxon>Bacteria</taxon>
        <taxon>Pseudomonadati</taxon>
        <taxon>Pseudomonadota</taxon>
        <taxon>Gammaproteobacteria</taxon>
        <taxon>Methylococcales</taxon>
        <taxon>Methylococcaceae</taxon>
        <taxon>Methylomagnum</taxon>
    </lineage>
</organism>
<dbReference type="InterPro" id="IPR058240">
    <property type="entry name" value="rSAM_sf"/>
</dbReference>
<dbReference type="Pfam" id="PF02310">
    <property type="entry name" value="B12-binding"/>
    <property type="match status" value="1"/>
</dbReference>
<dbReference type="SUPFAM" id="SSF48452">
    <property type="entry name" value="TPR-like"/>
    <property type="match status" value="1"/>
</dbReference>
<dbReference type="InterPro" id="IPR007197">
    <property type="entry name" value="rSAM"/>
</dbReference>
<dbReference type="EMBL" id="FXAM01000001">
    <property type="protein sequence ID" value="SMF96416.1"/>
    <property type="molecule type" value="Genomic_DNA"/>
</dbReference>
<dbReference type="AlphaFoldDB" id="A0A1Y6D1E9"/>
<dbReference type="GO" id="GO:0051539">
    <property type="term" value="F:4 iron, 4 sulfur cluster binding"/>
    <property type="evidence" value="ECO:0007669"/>
    <property type="project" value="UniProtKB-KW"/>
</dbReference>
<dbReference type="RefSeq" id="WP_085215306.1">
    <property type="nucleotide sequence ID" value="NZ_FXAM01000001.1"/>
</dbReference>
<dbReference type="GO" id="GO:0031419">
    <property type="term" value="F:cobalamin binding"/>
    <property type="evidence" value="ECO:0007669"/>
    <property type="project" value="InterPro"/>
</dbReference>
<evidence type="ECO:0000256" key="7">
    <source>
        <dbReference type="ARBA" id="ARBA00023014"/>
    </source>
</evidence>
<evidence type="ECO:0000256" key="1">
    <source>
        <dbReference type="ARBA" id="ARBA00001966"/>
    </source>
</evidence>
<gene>
    <name evidence="10" type="ORF">SAMN02949497_3813</name>
</gene>
<dbReference type="SFLD" id="SFLDS00029">
    <property type="entry name" value="Radical_SAM"/>
    <property type="match status" value="1"/>
</dbReference>
<proteinExistence type="predicted"/>
<dbReference type="InterPro" id="IPR006158">
    <property type="entry name" value="Cobalamin-bd"/>
</dbReference>
<keyword evidence="6" id="KW-0408">Iron</keyword>
<dbReference type="Gene3D" id="3.40.50.280">
    <property type="entry name" value="Cobalamin-binding domain"/>
    <property type="match status" value="1"/>
</dbReference>
<name>A0A1Y6D1E9_9GAMM</name>
<dbReference type="GO" id="GO:0003824">
    <property type="term" value="F:catalytic activity"/>
    <property type="evidence" value="ECO:0007669"/>
    <property type="project" value="InterPro"/>
</dbReference>
<keyword evidence="11" id="KW-1185">Reference proteome</keyword>
<keyword evidence="2" id="KW-0489">Methyltransferase</keyword>
<dbReference type="Proteomes" id="UP000192923">
    <property type="component" value="Unassembled WGS sequence"/>
</dbReference>
<evidence type="ECO:0000256" key="2">
    <source>
        <dbReference type="ARBA" id="ARBA00022603"/>
    </source>
</evidence>
<dbReference type="SFLD" id="SFLDG01123">
    <property type="entry name" value="methyltransferase_(Class_B)"/>
    <property type="match status" value="1"/>
</dbReference>
<evidence type="ECO:0000313" key="11">
    <source>
        <dbReference type="Proteomes" id="UP000192923"/>
    </source>
</evidence>
<evidence type="ECO:0000259" key="8">
    <source>
        <dbReference type="PROSITE" id="PS51332"/>
    </source>
</evidence>
<dbReference type="SMART" id="SM00729">
    <property type="entry name" value="Elp3"/>
    <property type="match status" value="1"/>
</dbReference>
<comment type="cofactor">
    <cofactor evidence="1">
        <name>[4Fe-4S] cluster</name>
        <dbReference type="ChEBI" id="CHEBI:49883"/>
    </cofactor>
</comment>
<evidence type="ECO:0000259" key="9">
    <source>
        <dbReference type="PROSITE" id="PS51918"/>
    </source>
</evidence>
<dbReference type="InterPro" id="IPR006638">
    <property type="entry name" value="Elp3/MiaA/NifB-like_rSAM"/>
</dbReference>
<dbReference type="SFLD" id="SFLDG01082">
    <property type="entry name" value="B12-binding_domain_containing"/>
    <property type="match status" value="1"/>
</dbReference>
<evidence type="ECO:0000256" key="5">
    <source>
        <dbReference type="ARBA" id="ARBA00022723"/>
    </source>
</evidence>
<dbReference type="OrthoDB" id="9801424at2"/>
<dbReference type="PROSITE" id="PS51332">
    <property type="entry name" value="B12_BINDING"/>
    <property type="match status" value="1"/>
</dbReference>
<feature type="domain" description="B12-binding" evidence="8">
    <location>
        <begin position="26"/>
        <end position="171"/>
    </location>
</feature>
<reference evidence="10 11" key="1">
    <citation type="submission" date="2016-12" db="EMBL/GenBank/DDBJ databases">
        <authorList>
            <person name="Song W.-J."/>
            <person name="Kurnit D.M."/>
        </authorList>
    </citation>
    <scope>NUCLEOTIDE SEQUENCE [LARGE SCALE GENOMIC DNA]</scope>
    <source>
        <strain evidence="10 11">175</strain>
    </source>
</reference>
<dbReference type="STRING" id="1760988.SAMN02949497_3813"/>
<keyword evidence="3" id="KW-0808">Transferase</keyword>
<dbReference type="SUPFAM" id="SSF102114">
    <property type="entry name" value="Radical SAM enzymes"/>
    <property type="match status" value="1"/>
</dbReference>
<dbReference type="InterPro" id="IPR036724">
    <property type="entry name" value="Cobalamin-bd_sf"/>
</dbReference>
<dbReference type="PANTHER" id="PTHR43409">
    <property type="entry name" value="ANAEROBIC MAGNESIUM-PROTOPORPHYRIN IX MONOMETHYL ESTER CYCLASE-RELATED"/>
    <property type="match status" value="1"/>
</dbReference>
<dbReference type="InterPro" id="IPR023404">
    <property type="entry name" value="rSAM_horseshoe"/>
</dbReference>
<protein>
    <submittedName>
        <fullName evidence="10">Radical SAM superfamily enzyme YgiQ, UPF0313 family</fullName>
    </submittedName>
</protein>
<dbReference type="GO" id="GO:0046872">
    <property type="term" value="F:metal ion binding"/>
    <property type="evidence" value="ECO:0007669"/>
    <property type="project" value="UniProtKB-KW"/>
</dbReference>
<accession>A0A1Y6D1E9</accession>